<evidence type="ECO:0000256" key="1">
    <source>
        <dbReference type="ARBA" id="ARBA00005291"/>
    </source>
</evidence>
<dbReference type="InterPro" id="IPR011008">
    <property type="entry name" value="Dimeric_a/b-barrel"/>
</dbReference>
<dbReference type="Proteomes" id="UP001142489">
    <property type="component" value="Unassembled WGS sequence"/>
</dbReference>
<dbReference type="FunFam" id="3.30.70.100:FF:000019">
    <property type="entry name" value="Protein NipSnap homolog 3A"/>
    <property type="match status" value="1"/>
</dbReference>
<organism evidence="4 5">
    <name type="scientific">Phrynocephalus forsythii</name>
    <dbReference type="NCBI Taxonomy" id="171643"/>
    <lineage>
        <taxon>Eukaryota</taxon>
        <taxon>Metazoa</taxon>
        <taxon>Chordata</taxon>
        <taxon>Craniata</taxon>
        <taxon>Vertebrata</taxon>
        <taxon>Euteleostomi</taxon>
        <taxon>Lepidosauria</taxon>
        <taxon>Squamata</taxon>
        <taxon>Bifurcata</taxon>
        <taxon>Unidentata</taxon>
        <taxon>Episquamata</taxon>
        <taxon>Toxicofera</taxon>
        <taxon>Iguania</taxon>
        <taxon>Acrodonta</taxon>
        <taxon>Agamidae</taxon>
        <taxon>Agaminae</taxon>
        <taxon>Phrynocephalus</taxon>
    </lineage>
</organism>
<reference evidence="4" key="1">
    <citation type="journal article" date="2023" name="DNA Res.">
        <title>Chromosome-level genome assembly of Phrynocephalus forsythii using third-generation DNA sequencing and Hi-C analysis.</title>
        <authorList>
            <person name="Qi Y."/>
            <person name="Zhao W."/>
            <person name="Zhao Y."/>
            <person name="Niu C."/>
            <person name="Cao S."/>
            <person name="Zhang Y."/>
        </authorList>
    </citation>
    <scope>NUCLEOTIDE SEQUENCE</scope>
    <source>
        <tissue evidence="4">Muscle</tissue>
    </source>
</reference>
<sequence length="252" mass="28806">MRKTLPYRNIKAVASLKPSAWCTALFHTSPRQEDATFYEFRTYTVKPEKMTDFLELTSRNIHLRTAHSQMIGYWTTEFGELNKVFHIWKYGSFAQRAAVRTALAKDQEWQGKYMSQMLPLLDKQESEIAYLVPWCELGRPEKDGVYELVTFQMKPGGPVVWGQSFKAAVSAHVKTGYTKLIGVFHTEYGRLNRGTSHADFQDKQALNPDSRASGRHNAHEDPRVVAAVRESVQFLESQQNCLLVPTAFSPLK</sequence>
<dbReference type="FunFam" id="3.30.70.100:FF:000017">
    <property type="entry name" value="Protein NipSnap homolog 3A"/>
    <property type="match status" value="1"/>
</dbReference>
<gene>
    <name evidence="4" type="ORF">JRQ81_013270</name>
</gene>
<evidence type="ECO:0000313" key="5">
    <source>
        <dbReference type="Proteomes" id="UP001142489"/>
    </source>
</evidence>
<dbReference type="InterPro" id="IPR051557">
    <property type="entry name" value="NipSnap_domain"/>
</dbReference>
<dbReference type="EMBL" id="JAPFRF010000004">
    <property type="protein sequence ID" value="KAJ7335329.1"/>
    <property type="molecule type" value="Genomic_DNA"/>
</dbReference>
<dbReference type="Pfam" id="PF07978">
    <property type="entry name" value="NIPSNAP"/>
    <property type="match status" value="2"/>
</dbReference>
<evidence type="ECO:0000259" key="3">
    <source>
        <dbReference type="Pfam" id="PF07978"/>
    </source>
</evidence>
<name>A0A9Q0XYU3_9SAUR</name>
<feature type="region of interest" description="Disordered" evidence="2">
    <location>
        <begin position="199"/>
        <end position="218"/>
    </location>
</feature>
<dbReference type="PANTHER" id="PTHR21017:SF19">
    <property type="entry name" value="PROTEIN NIPSNAP HOMOLOG 3B"/>
    <property type="match status" value="1"/>
</dbReference>
<dbReference type="Gene3D" id="3.30.70.100">
    <property type="match status" value="2"/>
</dbReference>
<accession>A0A9Q0XYU3</accession>
<dbReference type="AlphaFoldDB" id="A0A9Q0XYU3"/>
<evidence type="ECO:0000313" key="4">
    <source>
        <dbReference type="EMBL" id="KAJ7335329.1"/>
    </source>
</evidence>
<dbReference type="PANTHER" id="PTHR21017">
    <property type="entry name" value="NIPSNAP-RELATED"/>
    <property type="match status" value="1"/>
</dbReference>
<comment type="caution">
    <text evidence="4">The sequence shown here is derived from an EMBL/GenBank/DDBJ whole genome shotgun (WGS) entry which is preliminary data.</text>
</comment>
<feature type="domain" description="NIPSNAP" evidence="3">
    <location>
        <begin position="38"/>
        <end position="135"/>
    </location>
</feature>
<keyword evidence="5" id="KW-1185">Reference proteome</keyword>
<dbReference type="OrthoDB" id="10262843at2759"/>
<comment type="similarity">
    <text evidence="1">Belongs to the NipSnap family.</text>
</comment>
<dbReference type="GO" id="GO:0005739">
    <property type="term" value="C:mitochondrion"/>
    <property type="evidence" value="ECO:0007669"/>
    <property type="project" value="TreeGrafter"/>
</dbReference>
<dbReference type="SUPFAM" id="SSF54909">
    <property type="entry name" value="Dimeric alpha+beta barrel"/>
    <property type="match status" value="2"/>
</dbReference>
<proteinExistence type="inferred from homology"/>
<dbReference type="GO" id="GO:0000423">
    <property type="term" value="P:mitophagy"/>
    <property type="evidence" value="ECO:0007669"/>
    <property type="project" value="UniProtKB-ARBA"/>
</dbReference>
<protein>
    <recommendedName>
        <fullName evidence="3">NIPSNAP domain-containing protein</fullName>
    </recommendedName>
</protein>
<feature type="domain" description="NIPSNAP" evidence="3">
    <location>
        <begin position="146"/>
        <end position="250"/>
    </location>
</feature>
<dbReference type="InterPro" id="IPR012577">
    <property type="entry name" value="NIPSNAP"/>
</dbReference>
<evidence type="ECO:0000256" key="2">
    <source>
        <dbReference type="SAM" id="MobiDB-lite"/>
    </source>
</evidence>